<keyword evidence="1" id="KW-0812">Transmembrane</keyword>
<gene>
    <name evidence="2" type="ORF">DXZ20_09080</name>
</gene>
<comment type="caution">
    <text evidence="2">The sequence shown here is derived from an EMBL/GenBank/DDBJ whole genome shotgun (WGS) entry which is preliminary data.</text>
</comment>
<keyword evidence="1" id="KW-0472">Membrane</keyword>
<evidence type="ECO:0000313" key="3">
    <source>
        <dbReference type="Proteomes" id="UP000481033"/>
    </source>
</evidence>
<dbReference type="EMBL" id="QXHD01000004">
    <property type="protein sequence ID" value="NEZ55822.1"/>
    <property type="molecule type" value="Genomic_DNA"/>
</dbReference>
<feature type="transmembrane region" description="Helical" evidence="1">
    <location>
        <begin position="18"/>
        <end position="37"/>
    </location>
</feature>
<evidence type="ECO:0000256" key="1">
    <source>
        <dbReference type="SAM" id="Phobius"/>
    </source>
</evidence>
<sequence length="309" mass="36030">MAPITFIEGIGSQLAERWIATLLTPAFCFWAGGFFLLTQLSIWGDIKTNLGKLSEPFQIAVLVVCLLIIAASAFIVQRFDLTILRFLEGYWSQDWKPLKRLWKRKTQQHAQQLHDIKDQLQILMRSAPSVDVFNKKAQLDHQRRWLPSKPDALMPTELGNILRAAELRSEAKYGLNAVVCWPHLWMLLPEHPRNDLQEARANLNTAARIWLWGLLFWSWTLLGFWTPWALLALPIGWCTMVFAYRWSLSAARDYGDLLDAAFDLHRDKLYKSLRWPLPENSDVEREMGERLTQYLWRGPVNFVAYQDYD</sequence>
<accession>A0A6M0RJ59</accession>
<dbReference type="RefSeq" id="WP_163697714.1">
    <property type="nucleotide sequence ID" value="NZ_QXHD01000004.1"/>
</dbReference>
<proteinExistence type="predicted"/>
<dbReference type="AlphaFoldDB" id="A0A6M0RJ59"/>
<keyword evidence="3" id="KW-1185">Reference proteome</keyword>
<evidence type="ECO:0000313" key="2">
    <source>
        <dbReference type="EMBL" id="NEZ55822.1"/>
    </source>
</evidence>
<feature type="transmembrane region" description="Helical" evidence="1">
    <location>
        <begin position="57"/>
        <end position="76"/>
    </location>
</feature>
<protein>
    <submittedName>
        <fullName evidence="2">Uncharacterized protein</fullName>
    </submittedName>
</protein>
<name>A0A6M0RJ59_9CYAN</name>
<organism evidence="2 3">
    <name type="scientific">Adonisia turfae CCMR0081</name>
    <dbReference type="NCBI Taxonomy" id="2292702"/>
    <lineage>
        <taxon>Bacteria</taxon>
        <taxon>Bacillati</taxon>
        <taxon>Cyanobacteriota</taxon>
        <taxon>Adonisia</taxon>
        <taxon>Adonisia turfae</taxon>
    </lineage>
</organism>
<reference evidence="2 3" key="1">
    <citation type="journal article" date="2020" name="Microb. Ecol.">
        <title>Ecogenomics of the Marine Benthic Filamentous Cyanobacterium Adonisia.</title>
        <authorList>
            <person name="Walter J.M."/>
            <person name="Coutinho F.H."/>
            <person name="Leomil L."/>
            <person name="Hargreaves P.I."/>
            <person name="Campeao M.E."/>
            <person name="Vieira V.V."/>
            <person name="Silva B.S."/>
            <person name="Fistarol G.O."/>
            <person name="Salomon P.S."/>
            <person name="Sawabe T."/>
            <person name="Mino S."/>
            <person name="Hosokawa M."/>
            <person name="Miyashita H."/>
            <person name="Maruyama F."/>
            <person name="van Verk M.C."/>
            <person name="Dutilh B.E."/>
            <person name="Thompson C.C."/>
            <person name="Thompson F.L."/>
        </authorList>
    </citation>
    <scope>NUCLEOTIDE SEQUENCE [LARGE SCALE GENOMIC DNA]</scope>
    <source>
        <strain evidence="2 3">CCMR0081</strain>
    </source>
</reference>
<keyword evidence="1" id="KW-1133">Transmembrane helix</keyword>
<dbReference type="Proteomes" id="UP000481033">
    <property type="component" value="Unassembled WGS sequence"/>
</dbReference>